<reference evidence="1 2" key="1">
    <citation type="submission" date="2024-05" db="EMBL/GenBank/DDBJ databases">
        <title>Culex pipiens pipiens assembly and annotation.</title>
        <authorList>
            <person name="Alout H."/>
            <person name="Durand T."/>
        </authorList>
    </citation>
    <scope>NUCLEOTIDE SEQUENCE [LARGE SCALE GENOMIC DNA]</scope>
    <source>
        <strain evidence="1">HA-2024</strain>
        <tissue evidence="1">Whole body</tissue>
    </source>
</reference>
<evidence type="ECO:0000313" key="2">
    <source>
        <dbReference type="Proteomes" id="UP001562425"/>
    </source>
</evidence>
<keyword evidence="2" id="KW-1185">Reference proteome</keyword>
<sequence>MTEPSQSSQEGSLNELLQHILSVLSHGKQSEFGLANSTYTRFVQQVCRDFPREHAPVVLTPLLYPMESEVLAESLLRSSVMDTAWGSQVMEIGYTLRAARTTCWRPGNIGAECGQDYFVDVIDVAVGESSG</sequence>
<proteinExistence type="predicted"/>
<comment type="caution">
    <text evidence="1">The sequence shown here is derived from an EMBL/GenBank/DDBJ whole genome shotgun (WGS) entry which is preliminary data.</text>
</comment>
<gene>
    <name evidence="1" type="ORF">pipiens_017059</name>
</gene>
<organism evidence="1 2">
    <name type="scientific">Culex pipiens pipiens</name>
    <name type="common">Northern house mosquito</name>
    <dbReference type="NCBI Taxonomy" id="38569"/>
    <lineage>
        <taxon>Eukaryota</taxon>
        <taxon>Metazoa</taxon>
        <taxon>Ecdysozoa</taxon>
        <taxon>Arthropoda</taxon>
        <taxon>Hexapoda</taxon>
        <taxon>Insecta</taxon>
        <taxon>Pterygota</taxon>
        <taxon>Neoptera</taxon>
        <taxon>Endopterygota</taxon>
        <taxon>Diptera</taxon>
        <taxon>Nematocera</taxon>
        <taxon>Culicoidea</taxon>
        <taxon>Culicidae</taxon>
        <taxon>Culicinae</taxon>
        <taxon>Culicini</taxon>
        <taxon>Culex</taxon>
        <taxon>Culex</taxon>
    </lineage>
</organism>
<dbReference type="AlphaFoldDB" id="A0ABD1CIJ9"/>
<dbReference type="EMBL" id="JBEHCU010011885">
    <property type="protein sequence ID" value="KAL1376153.1"/>
    <property type="molecule type" value="Genomic_DNA"/>
</dbReference>
<protein>
    <submittedName>
        <fullName evidence="1">Uncharacterized protein</fullName>
    </submittedName>
</protein>
<accession>A0ABD1CIJ9</accession>
<name>A0ABD1CIJ9_CULPP</name>
<dbReference type="Proteomes" id="UP001562425">
    <property type="component" value="Unassembled WGS sequence"/>
</dbReference>
<evidence type="ECO:0000313" key="1">
    <source>
        <dbReference type="EMBL" id="KAL1376153.1"/>
    </source>
</evidence>